<keyword evidence="5 8" id="KW-1133">Transmembrane helix</keyword>
<organism evidence="9 10">
    <name type="scientific">Henosepilachna vigintioctopunctata</name>
    <dbReference type="NCBI Taxonomy" id="420089"/>
    <lineage>
        <taxon>Eukaryota</taxon>
        <taxon>Metazoa</taxon>
        <taxon>Ecdysozoa</taxon>
        <taxon>Arthropoda</taxon>
        <taxon>Hexapoda</taxon>
        <taxon>Insecta</taxon>
        <taxon>Pterygota</taxon>
        <taxon>Neoptera</taxon>
        <taxon>Endopterygota</taxon>
        <taxon>Coleoptera</taxon>
        <taxon>Polyphaga</taxon>
        <taxon>Cucujiformia</taxon>
        <taxon>Coccinelloidea</taxon>
        <taxon>Coccinellidae</taxon>
        <taxon>Epilachninae</taxon>
        <taxon>Epilachnini</taxon>
        <taxon>Henosepilachna</taxon>
    </lineage>
</organism>
<evidence type="ECO:0000256" key="6">
    <source>
        <dbReference type="ARBA" id="ARBA00023136"/>
    </source>
</evidence>
<dbReference type="PANTHER" id="PTHR11923">
    <property type="entry name" value="SCAVENGER RECEPTOR CLASS B TYPE-1 SR-B1"/>
    <property type="match status" value="1"/>
</dbReference>
<keyword evidence="3" id="KW-1003">Cell membrane</keyword>
<comment type="similarity">
    <text evidence="2">Belongs to the CD36 family.</text>
</comment>
<dbReference type="GO" id="GO:0005737">
    <property type="term" value="C:cytoplasm"/>
    <property type="evidence" value="ECO:0007669"/>
    <property type="project" value="TreeGrafter"/>
</dbReference>
<feature type="transmembrane region" description="Helical" evidence="8">
    <location>
        <begin position="44"/>
        <end position="66"/>
    </location>
</feature>
<reference evidence="9 10" key="1">
    <citation type="submission" date="2023-03" db="EMBL/GenBank/DDBJ databases">
        <title>Genome insight into feeding habits of ladybird beetles.</title>
        <authorList>
            <person name="Li H.-S."/>
            <person name="Huang Y.-H."/>
            <person name="Pang H."/>
        </authorList>
    </citation>
    <scope>NUCLEOTIDE SEQUENCE [LARGE SCALE GENOMIC DNA]</scope>
    <source>
        <strain evidence="9">SYSU_2023b</strain>
        <tissue evidence="9">Whole body</tissue>
    </source>
</reference>
<evidence type="ECO:0000256" key="7">
    <source>
        <dbReference type="ARBA" id="ARBA00023180"/>
    </source>
</evidence>
<keyword evidence="4 8" id="KW-0812">Transmembrane</keyword>
<dbReference type="PANTHER" id="PTHR11923:SF88">
    <property type="entry name" value="DEBRIS BUSTER, ISOFORM D"/>
    <property type="match status" value="1"/>
</dbReference>
<gene>
    <name evidence="9" type="ORF">WA026_016774</name>
</gene>
<dbReference type="Pfam" id="PF01130">
    <property type="entry name" value="CD36"/>
    <property type="match status" value="1"/>
</dbReference>
<evidence type="ECO:0000313" key="10">
    <source>
        <dbReference type="Proteomes" id="UP001431783"/>
    </source>
</evidence>
<dbReference type="AlphaFoldDB" id="A0AAW1UUH3"/>
<sequence length="139" mass="16373">MGLYKQYFRVTQHAKNKIFGKQYDGSYPLQMLISEQDKLSHKKLAVVLLGLFTLAIGIILSSIPWLDYLIMKNLRLWNGSISFHYWQKPGVVRLTKVYIFNVTNPENFLRDGDKPRLQEIGPFVYRYVSYFFNMKINGK</sequence>
<keyword evidence="7" id="KW-0325">Glycoprotein</keyword>
<evidence type="ECO:0000256" key="2">
    <source>
        <dbReference type="ARBA" id="ARBA00010532"/>
    </source>
</evidence>
<evidence type="ECO:0000256" key="4">
    <source>
        <dbReference type="ARBA" id="ARBA00022692"/>
    </source>
</evidence>
<dbReference type="Proteomes" id="UP001431783">
    <property type="component" value="Unassembled WGS sequence"/>
</dbReference>
<proteinExistence type="inferred from homology"/>
<dbReference type="GO" id="GO:0005044">
    <property type="term" value="F:scavenger receptor activity"/>
    <property type="evidence" value="ECO:0007669"/>
    <property type="project" value="TreeGrafter"/>
</dbReference>
<dbReference type="InterPro" id="IPR002159">
    <property type="entry name" value="CD36_fam"/>
</dbReference>
<dbReference type="GO" id="GO:0005886">
    <property type="term" value="C:plasma membrane"/>
    <property type="evidence" value="ECO:0007669"/>
    <property type="project" value="UniProtKB-SubCell"/>
</dbReference>
<dbReference type="PRINTS" id="PR01609">
    <property type="entry name" value="CD36FAMILY"/>
</dbReference>
<evidence type="ECO:0000256" key="1">
    <source>
        <dbReference type="ARBA" id="ARBA00004236"/>
    </source>
</evidence>
<evidence type="ECO:0000313" key="9">
    <source>
        <dbReference type="EMBL" id="KAK9886493.1"/>
    </source>
</evidence>
<comment type="subcellular location">
    <subcellularLocation>
        <location evidence="1">Cell membrane</location>
    </subcellularLocation>
</comment>
<evidence type="ECO:0000256" key="3">
    <source>
        <dbReference type="ARBA" id="ARBA00022475"/>
    </source>
</evidence>
<evidence type="ECO:0000256" key="5">
    <source>
        <dbReference type="ARBA" id="ARBA00022989"/>
    </source>
</evidence>
<dbReference type="EMBL" id="JARQZJ010000100">
    <property type="protein sequence ID" value="KAK9886493.1"/>
    <property type="molecule type" value="Genomic_DNA"/>
</dbReference>
<accession>A0AAW1UUH3</accession>
<comment type="caution">
    <text evidence="9">The sequence shown here is derived from an EMBL/GenBank/DDBJ whole genome shotgun (WGS) entry which is preliminary data.</text>
</comment>
<protein>
    <submittedName>
        <fullName evidence="9">Uncharacterized protein</fullName>
    </submittedName>
</protein>
<evidence type="ECO:0000256" key="8">
    <source>
        <dbReference type="SAM" id="Phobius"/>
    </source>
</evidence>
<keyword evidence="6 8" id="KW-0472">Membrane</keyword>
<keyword evidence="10" id="KW-1185">Reference proteome</keyword>
<name>A0AAW1UUH3_9CUCU</name>